<dbReference type="VEuPathDB" id="FungiDB:AFLA_002182"/>
<dbReference type="EMBL" id="CP044618">
    <property type="protein sequence ID" value="QRD89815.1"/>
    <property type="molecule type" value="Genomic_DNA"/>
</dbReference>
<keyword evidence="3" id="KW-1185">Reference proteome</keyword>
<evidence type="ECO:0000313" key="2">
    <source>
        <dbReference type="EMBL" id="QRD89815.1"/>
    </source>
</evidence>
<dbReference type="AlphaFoldDB" id="A0A7U2R0I0"/>
<proteinExistence type="predicted"/>
<accession>A0A7U2R0I0</accession>
<reference evidence="3" key="1">
    <citation type="journal article" date="2021" name="G3 (Bethesda)">
        <title>Chromosome assembled and annotated genome sequence of Aspergillus flavus NRRL 3357.</title>
        <authorList>
            <person name="Skerker J.M."/>
            <person name="Pianalto K.M."/>
            <person name="Mondo S.J."/>
            <person name="Yang K."/>
            <person name="Arkin A.P."/>
            <person name="Keller N.P."/>
            <person name="Grigoriev I.V."/>
            <person name="Louise Glass N.L."/>
        </authorList>
    </citation>
    <scope>NUCLEOTIDE SEQUENCE [LARGE SCALE GENOMIC DNA]</scope>
    <source>
        <strain evidence="3">ATCC 200026 / FGSC A1120 / IAM 13836 / NRRL 3357 / JCM 12722 / SRRC 167</strain>
    </source>
</reference>
<name>A0A7U2R0I0_ASPFN</name>
<organism evidence="2 3">
    <name type="scientific">Aspergillus flavus (strain ATCC 200026 / FGSC A1120 / IAM 13836 / NRRL 3357 / JCM 12722 / SRRC 167)</name>
    <dbReference type="NCBI Taxonomy" id="332952"/>
    <lineage>
        <taxon>Eukaryota</taxon>
        <taxon>Fungi</taxon>
        <taxon>Dikarya</taxon>
        <taxon>Ascomycota</taxon>
        <taxon>Pezizomycotina</taxon>
        <taxon>Eurotiomycetes</taxon>
        <taxon>Eurotiomycetidae</taxon>
        <taxon>Eurotiales</taxon>
        <taxon>Aspergillaceae</taxon>
        <taxon>Aspergillus</taxon>
        <taxon>Aspergillus subgen. Circumdati</taxon>
    </lineage>
</organism>
<protein>
    <submittedName>
        <fullName evidence="2">Uncharacterized protein</fullName>
    </submittedName>
</protein>
<dbReference type="VEuPathDB" id="FungiDB:F9C07_2283208"/>
<keyword evidence="1" id="KW-0732">Signal</keyword>
<evidence type="ECO:0000256" key="1">
    <source>
        <dbReference type="SAM" id="SignalP"/>
    </source>
</evidence>
<evidence type="ECO:0000313" key="3">
    <source>
        <dbReference type="Proteomes" id="UP000596276"/>
    </source>
</evidence>
<dbReference type="Proteomes" id="UP000596276">
    <property type="component" value="Chromosome 4"/>
</dbReference>
<dbReference type="OMA" id="AHAIDKW"/>
<sequence>MHFQALPVLATVLALPYLAFGEPTCYNSDVWKDEAARSEAAHAIDKWCNNLAPSTWEPRRERKQCLEVDYSPHNVNLWMNNGNLGDATIQSTSARSYSRRSWIPALGAVMITLKTAGNQSPRVWEEDNRGKLWE</sequence>
<feature type="signal peptide" evidence="1">
    <location>
        <begin position="1"/>
        <end position="21"/>
    </location>
</feature>
<feature type="chain" id="PRO_5031003725" evidence="1">
    <location>
        <begin position="22"/>
        <end position="134"/>
    </location>
</feature>
<gene>
    <name evidence="2" type="ORF">F9C07_2283208</name>
</gene>